<dbReference type="InterPro" id="IPR036396">
    <property type="entry name" value="Cyt_P450_sf"/>
</dbReference>
<dbReference type="Proteomes" id="UP001152798">
    <property type="component" value="Chromosome 5"/>
</dbReference>
<dbReference type="GO" id="GO:0004497">
    <property type="term" value="F:monooxygenase activity"/>
    <property type="evidence" value="ECO:0007669"/>
    <property type="project" value="UniProtKB-KW"/>
</dbReference>
<organism evidence="16 17">
    <name type="scientific">Nezara viridula</name>
    <name type="common">Southern green stink bug</name>
    <name type="synonym">Cimex viridulus</name>
    <dbReference type="NCBI Taxonomy" id="85310"/>
    <lineage>
        <taxon>Eukaryota</taxon>
        <taxon>Metazoa</taxon>
        <taxon>Ecdysozoa</taxon>
        <taxon>Arthropoda</taxon>
        <taxon>Hexapoda</taxon>
        <taxon>Insecta</taxon>
        <taxon>Pterygota</taxon>
        <taxon>Neoptera</taxon>
        <taxon>Paraneoptera</taxon>
        <taxon>Hemiptera</taxon>
        <taxon>Heteroptera</taxon>
        <taxon>Panheteroptera</taxon>
        <taxon>Pentatomomorpha</taxon>
        <taxon>Pentatomoidea</taxon>
        <taxon>Pentatomidae</taxon>
        <taxon>Pentatominae</taxon>
        <taxon>Nezara</taxon>
    </lineage>
</organism>
<evidence type="ECO:0000256" key="8">
    <source>
        <dbReference type="ARBA" id="ARBA00022848"/>
    </source>
</evidence>
<keyword evidence="8" id="KW-0492">Microsome</keyword>
<evidence type="ECO:0000256" key="11">
    <source>
        <dbReference type="ARBA" id="ARBA00023033"/>
    </source>
</evidence>
<comment type="cofactor">
    <cofactor evidence="1 13">
        <name>heme</name>
        <dbReference type="ChEBI" id="CHEBI:30413"/>
    </cofactor>
</comment>
<keyword evidence="15" id="KW-0812">Transmembrane</keyword>
<evidence type="ECO:0000256" key="9">
    <source>
        <dbReference type="ARBA" id="ARBA00023002"/>
    </source>
</evidence>
<accession>A0A9P0HFK4</accession>
<dbReference type="InterPro" id="IPR017972">
    <property type="entry name" value="Cyt_P450_CS"/>
</dbReference>
<dbReference type="PANTHER" id="PTHR24292:SF54">
    <property type="entry name" value="CYP9F3-RELATED"/>
    <property type="match status" value="1"/>
</dbReference>
<dbReference type="OrthoDB" id="2789670at2759"/>
<dbReference type="SUPFAM" id="SSF48264">
    <property type="entry name" value="Cytochrome P450"/>
    <property type="match status" value="1"/>
</dbReference>
<keyword evidence="6 13" id="KW-0479">Metal-binding</keyword>
<dbReference type="Pfam" id="PF00067">
    <property type="entry name" value="p450"/>
    <property type="match status" value="1"/>
</dbReference>
<dbReference type="InterPro" id="IPR002401">
    <property type="entry name" value="Cyt_P450_E_grp-I"/>
</dbReference>
<comment type="subcellular location">
    <subcellularLocation>
        <location evidence="3">Endoplasmic reticulum membrane</location>
        <topology evidence="3">Peripheral membrane protein</topology>
    </subcellularLocation>
    <subcellularLocation>
        <location evidence="2">Microsome membrane</location>
        <topology evidence="2">Peripheral membrane protein</topology>
    </subcellularLocation>
</comment>
<evidence type="ECO:0000256" key="13">
    <source>
        <dbReference type="PIRSR" id="PIRSR602401-1"/>
    </source>
</evidence>
<dbReference type="GO" id="GO:0005506">
    <property type="term" value="F:iron ion binding"/>
    <property type="evidence" value="ECO:0007669"/>
    <property type="project" value="InterPro"/>
</dbReference>
<keyword evidence="11 14" id="KW-0503">Monooxygenase</keyword>
<dbReference type="AlphaFoldDB" id="A0A9P0HFK4"/>
<evidence type="ECO:0000256" key="2">
    <source>
        <dbReference type="ARBA" id="ARBA00004174"/>
    </source>
</evidence>
<evidence type="ECO:0000256" key="14">
    <source>
        <dbReference type="RuleBase" id="RU000461"/>
    </source>
</evidence>
<keyword evidence="5 13" id="KW-0349">Heme</keyword>
<keyword evidence="7" id="KW-0256">Endoplasmic reticulum</keyword>
<evidence type="ECO:0008006" key="18">
    <source>
        <dbReference type="Google" id="ProtNLM"/>
    </source>
</evidence>
<comment type="similarity">
    <text evidence="4 14">Belongs to the cytochrome P450 family.</text>
</comment>
<keyword evidence="9 14" id="KW-0560">Oxidoreductase</keyword>
<dbReference type="PRINTS" id="PR00385">
    <property type="entry name" value="P450"/>
</dbReference>
<evidence type="ECO:0000256" key="4">
    <source>
        <dbReference type="ARBA" id="ARBA00010617"/>
    </source>
</evidence>
<evidence type="ECO:0000313" key="17">
    <source>
        <dbReference type="Proteomes" id="UP001152798"/>
    </source>
</evidence>
<evidence type="ECO:0000256" key="3">
    <source>
        <dbReference type="ARBA" id="ARBA00004406"/>
    </source>
</evidence>
<evidence type="ECO:0000256" key="5">
    <source>
        <dbReference type="ARBA" id="ARBA00022617"/>
    </source>
</evidence>
<feature type="transmembrane region" description="Helical" evidence="15">
    <location>
        <begin position="12"/>
        <end position="37"/>
    </location>
</feature>
<evidence type="ECO:0000256" key="6">
    <source>
        <dbReference type="ARBA" id="ARBA00022723"/>
    </source>
</evidence>
<proteinExistence type="inferred from homology"/>
<evidence type="ECO:0000313" key="16">
    <source>
        <dbReference type="EMBL" id="CAH1401159.1"/>
    </source>
</evidence>
<evidence type="ECO:0000256" key="7">
    <source>
        <dbReference type="ARBA" id="ARBA00022824"/>
    </source>
</evidence>
<dbReference type="PANTHER" id="PTHR24292">
    <property type="entry name" value="CYTOCHROME P450"/>
    <property type="match status" value="1"/>
</dbReference>
<name>A0A9P0HFK4_NEZVI</name>
<dbReference type="EMBL" id="OV725081">
    <property type="protein sequence ID" value="CAH1401159.1"/>
    <property type="molecule type" value="Genomic_DNA"/>
</dbReference>
<dbReference type="FunFam" id="1.10.630.10:FF:000042">
    <property type="entry name" value="Cytochrome P450"/>
    <property type="match status" value="1"/>
</dbReference>
<evidence type="ECO:0000256" key="1">
    <source>
        <dbReference type="ARBA" id="ARBA00001971"/>
    </source>
</evidence>
<dbReference type="GO" id="GO:0020037">
    <property type="term" value="F:heme binding"/>
    <property type="evidence" value="ECO:0007669"/>
    <property type="project" value="InterPro"/>
</dbReference>
<evidence type="ECO:0000256" key="10">
    <source>
        <dbReference type="ARBA" id="ARBA00023004"/>
    </source>
</evidence>
<dbReference type="GO" id="GO:0005789">
    <property type="term" value="C:endoplasmic reticulum membrane"/>
    <property type="evidence" value="ECO:0007669"/>
    <property type="project" value="UniProtKB-SubCell"/>
</dbReference>
<dbReference type="PROSITE" id="PS00086">
    <property type="entry name" value="CYTOCHROME_P450"/>
    <property type="match status" value="1"/>
</dbReference>
<feature type="binding site" description="axial binding residue" evidence="13">
    <location>
        <position position="468"/>
    </location>
    <ligand>
        <name>heme</name>
        <dbReference type="ChEBI" id="CHEBI:30413"/>
    </ligand>
    <ligandPart>
        <name>Fe</name>
        <dbReference type="ChEBI" id="CHEBI:18248"/>
    </ligandPart>
</feature>
<dbReference type="CDD" id="cd11056">
    <property type="entry name" value="CYP6-like"/>
    <property type="match status" value="1"/>
</dbReference>
<gene>
    <name evidence="16" type="ORF">NEZAVI_LOCUS10242</name>
</gene>
<keyword evidence="15" id="KW-1133">Transmembrane helix</keyword>
<keyword evidence="12 15" id="KW-0472">Membrane</keyword>
<keyword evidence="17" id="KW-1185">Reference proteome</keyword>
<dbReference type="Gene3D" id="1.10.630.10">
    <property type="entry name" value="Cytochrome P450"/>
    <property type="match status" value="1"/>
</dbReference>
<dbReference type="PRINTS" id="PR00463">
    <property type="entry name" value="EP450I"/>
</dbReference>
<evidence type="ECO:0000256" key="15">
    <source>
        <dbReference type="SAM" id="Phobius"/>
    </source>
</evidence>
<dbReference type="InterPro" id="IPR050476">
    <property type="entry name" value="Insect_CytP450_Detox"/>
</dbReference>
<protein>
    <recommendedName>
        <fullName evidence="18">Cytochrome P450</fullName>
    </recommendedName>
</protein>
<reference evidence="16" key="1">
    <citation type="submission" date="2022-01" db="EMBL/GenBank/DDBJ databases">
        <authorList>
            <person name="King R."/>
        </authorList>
    </citation>
    <scope>NUCLEOTIDE SEQUENCE</scope>
</reference>
<evidence type="ECO:0000256" key="12">
    <source>
        <dbReference type="ARBA" id="ARBA00023136"/>
    </source>
</evidence>
<sequence length="523" mass="60023">MIKDPEVVEQLLSVTMGFFFPGSDFLLVAGVLVYFLYRYATSTYSFWADRKVPFLKPVPFFGNLWKRIIRKTTTIDDMQMQYEFFGDNKYGGTFLFRKPNLFIKDPQLVEQVLIKDFSTFYNRSLNPDPKISPLNKNLLTLQDAQWKNLRSKLTPAFSSGKLKVIHQELIQCCEELTKHLSSYADTGEPLETKKTLSRFIVYAIGSIAFGLKLDTLNDPNCEFGKVADSVFKMTFLKSLLGFLRMGFPSLGRLVDAVGRLFGKDGSDNESKIFIMNVVKDTVEYREKNNIQRNDFLQIMMELRKQDANSKDEMKFDLELMGANAFVFLLAGYDTAAGTMSFVLYELAAHQEIQERLLEEIVEVLKRYSGDLTYEAVKEMKYLDQILSETLRLFPPIPSTFRVSRSPYQIPGTSLLLPAGSTVTVPIYSLHHDAKYFPDPEKFDPDRFAEDSKIVKGTYLPFGDGPRICIAQRFAKLEIKLAVIKMLLEYKFTVNEKTKTPFTFDRAFFLNPTGGIWLNLSRRT</sequence>
<dbReference type="InterPro" id="IPR001128">
    <property type="entry name" value="Cyt_P450"/>
</dbReference>
<dbReference type="GO" id="GO:0016705">
    <property type="term" value="F:oxidoreductase activity, acting on paired donors, with incorporation or reduction of molecular oxygen"/>
    <property type="evidence" value="ECO:0007669"/>
    <property type="project" value="InterPro"/>
</dbReference>
<keyword evidence="10 13" id="KW-0408">Iron</keyword>